<dbReference type="RefSeq" id="WP_377575773.1">
    <property type="nucleotide sequence ID" value="NZ_JBHTMP010000055.1"/>
</dbReference>
<gene>
    <name evidence="2" type="ORF">ACFQ4H_26810</name>
</gene>
<sequence length="282" mass="31350">MTERNVPTITLPSGDEIPVLGQGTWGMAVDPRRRDAEVATLRTGIELGLTMIDTAESDTDGNAEELVAEAIAGHRDDVFLISKVPPESTGREETIRACERSIRHLRTDRLDLYLLHWRDTLRLDETIEALTVLITQGKIRHWGVGDFDLTDLAELTSIPGGTAVETDQVLYNLSRRGIEWELLPRCRDARLPVMAYSPFEQARLRGHPTLTQLADRHEATPEQICLAWVLSQDGVCAVPTASNPDHVRQNRAALEVILTEVDLAELDQAFPAPTSPRPLETL</sequence>
<evidence type="ECO:0000313" key="3">
    <source>
        <dbReference type="Proteomes" id="UP001597260"/>
    </source>
</evidence>
<dbReference type="SUPFAM" id="SSF51430">
    <property type="entry name" value="NAD(P)-linked oxidoreductase"/>
    <property type="match status" value="1"/>
</dbReference>
<dbReference type="Pfam" id="PF00248">
    <property type="entry name" value="Aldo_ket_red"/>
    <property type="match status" value="1"/>
</dbReference>
<accession>A0ABW3YLJ6</accession>
<evidence type="ECO:0000313" key="2">
    <source>
        <dbReference type="EMBL" id="MFD1324703.1"/>
    </source>
</evidence>
<dbReference type="Gene3D" id="3.20.20.100">
    <property type="entry name" value="NADP-dependent oxidoreductase domain"/>
    <property type="match status" value="1"/>
</dbReference>
<protein>
    <submittedName>
        <fullName evidence="2">Aldo/keto reductase</fullName>
    </submittedName>
</protein>
<comment type="caution">
    <text evidence="2">The sequence shown here is derived from an EMBL/GenBank/DDBJ whole genome shotgun (WGS) entry which is preliminary data.</text>
</comment>
<dbReference type="InterPro" id="IPR036812">
    <property type="entry name" value="NAD(P)_OxRdtase_dom_sf"/>
</dbReference>
<reference evidence="3" key="1">
    <citation type="journal article" date="2019" name="Int. J. Syst. Evol. Microbiol.">
        <title>The Global Catalogue of Microorganisms (GCM) 10K type strain sequencing project: providing services to taxonomists for standard genome sequencing and annotation.</title>
        <authorList>
            <consortium name="The Broad Institute Genomics Platform"/>
            <consortium name="The Broad Institute Genome Sequencing Center for Infectious Disease"/>
            <person name="Wu L."/>
            <person name="Ma J."/>
        </authorList>
    </citation>
    <scope>NUCLEOTIDE SEQUENCE [LARGE SCALE GENOMIC DNA]</scope>
    <source>
        <strain evidence="3">JCM 31037</strain>
    </source>
</reference>
<dbReference type="InterPro" id="IPR020471">
    <property type="entry name" value="AKR"/>
</dbReference>
<dbReference type="PANTHER" id="PTHR43638">
    <property type="entry name" value="OXIDOREDUCTASE, ALDO/KETO REDUCTASE FAMILY PROTEIN"/>
    <property type="match status" value="1"/>
</dbReference>
<evidence type="ECO:0000259" key="1">
    <source>
        <dbReference type="Pfam" id="PF00248"/>
    </source>
</evidence>
<feature type="domain" description="NADP-dependent oxidoreductase" evidence="1">
    <location>
        <begin position="20"/>
        <end position="269"/>
    </location>
</feature>
<dbReference type="EMBL" id="JBHTMP010000055">
    <property type="protein sequence ID" value="MFD1324703.1"/>
    <property type="molecule type" value="Genomic_DNA"/>
</dbReference>
<dbReference type="PRINTS" id="PR00069">
    <property type="entry name" value="ALDKETRDTASE"/>
</dbReference>
<organism evidence="2 3">
    <name type="scientific">Micromonospora sonneratiae</name>
    <dbReference type="NCBI Taxonomy" id="1184706"/>
    <lineage>
        <taxon>Bacteria</taxon>
        <taxon>Bacillati</taxon>
        <taxon>Actinomycetota</taxon>
        <taxon>Actinomycetes</taxon>
        <taxon>Micromonosporales</taxon>
        <taxon>Micromonosporaceae</taxon>
        <taxon>Micromonospora</taxon>
    </lineage>
</organism>
<dbReference type="Proteomes" id="UP001597260">
    <property type="component" value="Unassembled WGS sequence"/>
</dbReference>
<keyword evidence="3" id="KW-1185">Reference proteome</keyword>
<proteinExistence type="predicted"/>
<dbReference type="InterPro" id="IPR023210">
    <property type="entry name" value="NADP_OxRdtase_dom"/>
</dbReference>
<dbReference type="PANTHER" id="PTHR43638:SF3">
    <property type="entry name" value="ALDEHYDE REDUCTASE"/>
    <property type="match status" value="1"/>
</dbReference>
<name>A0ABW3YLJ6_9ACTN</name>